<feature type="non-terminal residue" evidence="2">
    <location>
        <position position="1"/>
    </location>
</feature>
<feature type="non-terminal residue" evidence="2">
    <location>
        <position position="96"/>
    </location>
</feature>
<dbReference type="Gene3D" id="2.40.50.140">
    <property type="entry name" value="Nucleic acid-binding proteins"/>
    <property type="match status" value="1"/>
</dbReference>
<evidence type="ECO:0000313" key="2">
    <source>
        <dbReference type="EMBL" id="MED6134312.1"/>
    </source>
</evidence>
<dbReference type="InterPro" id="IPR013955">
    <property type="entry name" value="Rep_factor-A_C"/>
</dbReference>
<name>A0ABU6SD78_9FABA</name>
<dbReference type="Pfam" id="PF08646">
    <property type="entry name" value="Rep_fac-A_C"/>
    <property type="match status" value="1"/>
</dbReference>
<dbReference type="EMBL" id="JASCZI010060589">
    <property type="protein sequence ID" value="MED6134312.1"/>
    <property type="molecule type" value="Genomic_DNA"/>
</dbReference>
<feature type="domain" description="Replication factor A C-terminal" evidence="1">
    <location>
        <begin position="3"/>
        <end position="90"/>
    </location>
</feature>
<sequence length="96" mass="11120">SGYYVTIGTIKEVGIEYGWWYRSCKDRTCAKSLKDIGGKYKCDGCGEESIDFMSRYKIHLAVIDETESMSLVVSEREAQNFLKKSCNEMRHKIFEK</sequence>
<comment type="caution">
    <text evidence="2">The sequence shown here is derived from an EMBL/GenBank/DDBJ whole genome shotgun (WGS) entry which is preliminary data.</text>
</comment>
<protein>
    <recommendedName>
        <fullName evidence="1">Replication factor A C-terminal domain-containing protein</fullName>
    </recommendedName>
</protein>
<proteinExistence type="predicted"/>
<evidence type="ECO:0000259" key="1">
    <source>
        <dbReference type="Pfam" id="PF08646"/>
    </source>
</evidence>
<dbReference type="SUPFAM" id="SSF50249">
    <property type="entry name" value="Nucleic acid-binding proteins"/>
    <property type="match status" value="1"/>
</dbReference>
<organism evidence="2 3">
    <name type="scientific">Stylosanthes scabra</name>
    <dbReference type="NCBI Taxonomy" id="79078"/>
    <lineage>
        <taxon>Eukaryota</taxon>
        <taxon>Viridiplantae</taxon>
        <taxon>Streptophyta</taxon>
        <taxon>Embryophyta</taxon>
        <taxon>Tracheophyta</taxon>
        <taxon>Spermatophyta</taxon>
        <taxon>Magnoliopsida</taxon>
        <taxon>eudicotyledons</taxon>
        <taxon>Gunneridae</taxon>
        <taxon>Pentapetalae</taxon>
        <taxon>rosids</taxon>
        <taxon>fabids</taxon>
        <taxon>Fabales</taxon>
        <taxon>Fabaceae</taxon>
        <taxon>Papilionoideae</taxon>
        <taxon>50 kb inversion clade</taxon>
        <taxon>dalbergioids sensu lato</taxon>
        <taxon>Dalbergieae</taxon>
        <taxon>Pterocarpus clade</taxon>
        <taxon>Stylosanthes</taxon>
    </lineage>
</organism>
<dbReference type="PANTHER" id="PTHR47165:SF4">
    <property type="entry name" value="OS03G0429900 PROTEIN"/>
    <property type="match status" value="1"/>
</dbReference>
<dbReference type="InterPro" id="IPR012340">
    <property type="entry name" value="NA-bd_OB-fold"/>
</dbReference>
<dbReference type="PANTHER" id="PTHR47165">
    <property type="entry name" value="OS03G0429900 PROTEIN"/>
    <property type="match status" value="1"/>
</dbReference>
<keyword evidence="3" id="KW-1185">Reference proteome</keyword>
<evidence type="ECO:0000313" key="3">
    <source>
        <dbReference type="Proteomes" id="UP001341840"/>
    </source>
</evidence>
<accession>A0ABU6SD78</accession>
<gene>
    <name evidence="2" type="ORF">PIB30_035969</name>
</gene>
<dbReference type="Proteomes" id="UP001341840">
    <property type="component" value="Unassembled WGS sequence"/>
</dbReference>
<reference evidence="2 3" key="1">
    <citation type="journal article" date="2023" name="Plants (Basel)">
        <title>Bridging the Gap: Combining Genomics and Transcriptomics Approaches to Understand Stylosanthes scabra, an Orphan Legume from the Brazilian Caatinga.</title>
        <authorList>
            <person name="Ferreira-Neto J.R.C."/>
            <person name="da Silva M.D."/>
            <person name="Binneck E."/>
            <person name="de Melo N.F."/>
            <person name="da Silva R.H."/>
            <person name="de Melo A.L.T.M."/>
            <person name="Pandolfi V."/>
            <person name="Bustamante F.O."/>
            <person name="Brasileiro-Vidal A.C."/>
            <person name="Benko-Iseppon A.M."/>
        </authorList>
    </citation>
    <scope>NUCLEOTIDE SEQUENCE [LARGE SCALE GENOMIC DNA]</scope>
    <source>
        <tissue evidence="2">Leaves</tissue>
    </source>
</reference>